<dbReference type="PANTHER" id="PTHR13696:SF52">
    <property type="entry name" value="PARA FAMILY PROTEIN CT_582"/>
    <property type="match status" value="1"/>
</dbReference>
<dbReference type="PANTHER" id="PTHR13696">
    <property type="entry name" value="P-LOOP CONTAINING NUCLEOSIDE TRIPHOSPHATE HYDROLASE"/>
    <property type="match status" value="1"/>
</dbReference>
<sequence length="297" mass="33872">MVPIAIAIANYKGGVGKTTLASVIAATFAERFRRKTIIIDADPQSNITEVFVSSIDFDKISYYAKNQGKVFSLEWIIGSGEPLIYSITDNLAIVPSKPEYIGLAKFLIVPAERIQGLRREIDEKLRDFNFIILDLPPQMYGLIGPLIKIADALITPVTKTSFALTALYYLIRDIRSIPPNEQPPFLGAVLTRFRRNETINIELYRRRIKRIVDEAYRSMAMKWELEGKIHSYAFDNVFYAHPKLADIRALPFDESDNVRMIRVVRGKVRYSSQILSFVEPLVSELKDRIEAALQVQR</sequence>
<gene>
    <name evidence="2" type="ORF">ENT87_07685</name>
</gene>
<dbReference type="SUPFAM" id="SSF52540">
    <property type="entry name" value="P-loop containing nucleoside triphosphate hydrolases"/>
    <property type="match status" value="1"/>
</dbReference>
<comment type="caution">
    <text evidence="2">The sequence shown here is derived from an EMBL/GenBank/DDBJ whole genome shotgun (WGS) entry which is preliminary data.</text>
</comment>
<proteinExistence type="predicted"/>
<dbReference type="InterPro" id="IPR027417">
    <property type="entry name" value="P-loop_NTPase"/>
</dbReference>
<dbReference type="CDD" id="cd02042">
    <property type="entry name" value="ParAB_family"/>
    <property type="match status" value="1"/>
</dbReference>
<reference evidence="2" key="1">
    <citation type="journal article" date="2020" name="mSystems">
        <title>Genome- and Community-Level Interaction Insights into Carbon Utilization and Element Cycling Functions of Hydrothermarchaeota in Hydrothermal Sediment.</title>
        <authorList>
            <person name="Zhou Z."/>
            <person name="Liu Y."/>
            <person name="Xu W."/>
            <person name="Pan J."/>
            <person name="Luo Z.H."/>
            <person name="Li M."/>
        </authorList>
    </citation>
    <scope>NUCLEOTIDE SEQUENCE [LARGE SCALE GENOMIC DNA]</scope>
    <source>
        <strain evidence="2">SpSt-618</strain>
    </source>
</reference>
<feature type="domain" description="AAA" evidence="1">
    <location>
        <begin position="6"/>
        <end position="178"/>
    </location>
</feature>
<dbReference type="EMBL" id="DTAI01000227">
    <property type="protein sequence ID" value="HGN37407.1"/>
    <property type="molecule type" value="Genomic_DNA"/>
</dbReference>
<organism evidence="2">
    <name type="scientific">Ignisphaera aggregans</name>
    <dbReference type="NCBI Taxonomy" id="334771"/>
    <lineage>
        <taxon>Archaea</taxon>
        <taxon>Thermoproteota</taxon>
        <taxon>Thermoprotei</taxon>
        <taxon>Desulfurococcales</taxon>
        <taxon>Desulfurococcaceae</taxon>
        <taxon>Ignisphaera</taxon>
    </lineage>
</organism>
<name>A0A7J3IA02_9CREN</name>
<dbReference type="InterPro" id="IPR025669">
    <property type="entry name" value="AAA_dom"/>
</dbReference>
<accession>A0A7J3IA02</accession>
<dbReference type="Gene3D" id="3.40.50.300">
    <property type="entry name" value="P-loop containing nucleotide triphosphate hydrolases"/>
    <property type="match status" value="1"/>
</dbReference>
<dbReference type="Pfam" id="PF13614">
    <property type="entry name" value="AAA_31"/>
    <property type="match status" value="1"/>
</dbReference>
<dbReference type="AlphaFoldDB" id="A0A7J3IA02"/>
<protein>
    <submittedName>
        <fullName evidence="2">ParA family protein</fullName>
    </submittedName>
</protein>
<evidence type="ECO:0000313" key="2">
    <source>
        <dbReference type="EMBL" id="HGN37407.1"/>
    </source>
</evidence>
<evidence type="ECO:0000259" key="1">
    <source>
        <dbReference type="Pfam" id="PF13614"/>
    </source>
</evidence>
<dbReference type="InterPro" id="IPR050678">
    <property type="entry name" value="DNA_Partitioning_ATPase"/>
</dbReference>